<name>A0A813JGJ2_POLGL</name>
<dbReference type="EMBL" id="CAJNNW010024849">
    <property type="protein sequence ID" value="CAE8674577.1"/>
    <property type="molecule type" value="Genomic_DNA"/>
</dbReference>
<dbReference type="Proteomes" id="UP000626109">
    <property type="component" value="Unassembled WGS sequence"/>
</dbReference>
<dbReference type="AlphaFoldDB" id="A0A813JGJ2"/>
<reference evidence="1" key="1">
    <citation type="submission" date="2021-02" db="EMBL/GenBank/DDBJ databases">
        <authorList>
            <person name="Dougan E. K."/>
            <person name="Rhodes N."/>
            <person name="Thang M."/>
            <person name="Chan C."/>
        </authorList>
    </citation>
    <scope>NUCLEOTIDE SEQUENCE</scope>
</reference>
<evidence type="ECO:0000313" key="1">
    <source>
        <dbReference type="EMBL" id="CAE8674577.1"/>
    </source>
</evidence>
<evidence type="ECO:0000313" key="2">
    <source>
        <dbReference type="Proteomes" id="UP000626109"/>
    </source>
</evidence>
<comment type="caution">
    <text evidence="1">The sequence shown here is derived from an EMBL/GenBank/DDBJ whole genome shotgun (WGS) entry which is preliminary data.</text>
</comment>
<accession>A0A813JGJ2</accession>
<sequence>MIDLRHLPDSYERYDALWLEIPSLVKAPGSLPFLFGGVLSTSALSRSVADLKDALLDLHPHLDFYGMAIYDSQGEVVDEADSLSMMETYTVEDQPAVPPSVWGPVQPSMGHVEATPENIDTALGDEPKSDQPDAQPVPLMAGGIMADRNVFWLPPDDPRTSEEAFADAAKGVH</sequence>
<proteinExistence type="predicted"/>
<gene>
    <name evidence="1" type="ORF">PGLA2088_LOCUS18998</name>
</gene>
<protein>
    <submittedName>
        <fullName evidence="1">Uncharacterized protein</fullName>
    </submittedName>
</protein>
<organism evidence="1 2">
    <name type="scientific">Polarella glacialis</name>
    <name type="common">Dinoflagellate</name>
    <dbReference type="NCBI Taxonomy" id="89957"/>
    <lineage>
        <taxon>Eukaryota</taxon>
        <taxon>Sar</taxon>
        <taxon>Alveolata</taxon>
        <taxon>Dinophyceae</taxon>
        <taxon>Suessiales</taxon>
        <taxon>Suessiaceae</taxon>
        <taxon>Polarella</taxon>
    </lineage>
</organism>